<dbReference type="Proteomes" id="UP001157502">
    <property type="component" value="Chromosome 10"/>
</dbReference>
<evidence type="ECO:0000313" key="1">
    <source>
        <dbReference type="EMBL" id="KAJ8005783.1"/>
    </source>
</evidence>
<evidence type="ECO:0000313" key="2">
    <source>
        <dbReference type="Proteomes" id="UP001157502"/>
    </source>
</evidence>
<comment type="caution">
    <text evidence="1">The sequence shown here is derived from an EMBL/GenBank/DDBJ whole genome shotgun (WGS) entry which is preliminary data.</text>
</comment>
<name>A0ACC2GQP7_DALPE</name>
<protein>
    <submittedName>
        <fullName evidence="1">Uncharacterized protein</fullName>
    </submittedName>
</protein>
<proteinExistence type="predicted"/>
<gene>
    <name evidence="1" type="ORF">DPEC_G00121470</name>
</gene>
<dbReference type="EMBL" id="CM055737">
    <property type="protein sequence ID" value="KAJ8005783.1"/>
    <property type="molecule type" value="Genomic_DNA"/>
</dbReference>
<accession>A0ACC2GQP7</accession>
<organism evidence="1 2">
    <name type="scientific">Dallia pectoralis</name>
    <name type="common">Alaska blackfish</name>
    <dbReference type="NCBI Taxonomy" id="75939"/>
    <lineage>
        <taxon>Eukaryota</taxon>
        <taxon>Metazoa</taxon>
        <taxon>Chordata</taxon>
        <taxon>Craniata</taxon>
        <taxon>Vertebrata</taxon>
        <taxon>Euteleostomi</taxon>
        <taxon>Actinopterygii</taxon>
        <taxon>Neopterygii</taxon>
        <taxon>Teleostei</taxon>
        <taxon>Protacanthopterygii</taxon>
        <taxon>Esociformes</taxon>
        <taxon>Umbridae</taxon>
        <taxon>Dallia</taxon>
    </lineage>
</organism>
<sequence length="605" mass="68646">MAVARKIKTLLTVNILVFVGIILFSVYCRIQDRSEELIQIGRISDQRLRARNGKVSNVVDRQSILQRLERLEDVVYNQLNGLSKPMGLVEGPGGLGQGGAAATLGEDGHVDGEGKYEEYGYNALLSDRISLDRSIPDYRPKKCKQLTYPEDLPQISVVFIFVNEALSVILRSVHSVVNHTPAHLLKEIILVDDNSDSVELKFNLDQYVNKRYPGLVKIVRNSKREGLIRARLHGWNAATAPVVGFFDAHVEFNTAWAEPILARVKEDHTRVILPAIDNIKFNTFEVQQYANAAHGYNWGLWCMYIIPPQEWLDKGDETAPIRTPAMIGCSFVVDREYFGEIGLLDPGMEVYGGENIELGMRVWQCGGSMEVLPCARVAHIERTKKPYNNDIDYYAKRNALRAAEVWMDEYKSHVYMAWNIPMNSPGVDFGDVSERVALRKKLQCQSFQWYLEHVYPEMRIYNNTITYGEVRNSKASGYCLDQGSEDDDQAILYPCHGMSSQLARYSTEGLLQLGPLGSTTFLPDTKCLVDDGRGRTPILKKCDSVSRVSQRLWDFTQNGPIISRDTGRCLEVEMSKDANFGLRLVVQRCSGQKWMIRNWIKHPRH</sequence>
<keyword evidence="2" id="KW-1185">Reference proteome</keyword>
<reference evidence="1" key="1">
    <citation type="submission" date="2021-05" db="EMBL/GenBank/DDBJ databases">
        <authorList>
            <person name="Pan Q."/>
            <person name="Jouanno E."/>
            <person name="Zahm M."/>
            <person name="Klopp C."/>
            <person name="Cabau C."/>
            <person name="Louis A."/>
            <person name="Berthelot C."/>
            <person name="Parey E."/>
            <person name="Roest Crollius H."/>
            <person name="Montfort J."/>
            <person name="Robinson-Rechavi M."/>
            <person name="Bouchez O."/>
            <person name="Lampietro C."/>
            <person name="Lopez Roques C."/>
            <person name="Donnadieu C."/>
            <person name="Postlethwait J."/>
            <person name="Bobe J."/>
            <person name="Dillon D."/>
            <person name="Chandos A."/>
            <person name="von Hippel F."/>
            <person name="Guiguen Y."/>
        </authorList>
    </citation>
    <scope>NUCLEOTIDE SEQUENCE</scope>
    <source>
        <strain evidence="1">YG-Jan2019</strain>
    </source>
</reference>